<reference evidence="2 3" key="1">
    <citation type="submission" date="2019-07" db="EMBL/GenBank/DDBJ databases">
        <title>Whole genome shotgun sequence of Vibrio superstes NBRC 103154.</title>
        <authorList>
            <person name="Hosoyama A."/>
            <person name="Uohara A."/>
            <person name="Ohji S."/>
            <person name="Ichikawa N."/>
        </authorList>
    </citation>
    <scope>NUCLEOTIDE SEQUENCE [LARGE SCALE GENOMIC DNA]</scope>
    <source>
        <strain evidence="2 3">NBRC 103154</strain>
    </source>
</reference>
<feature type="transmembrane region" description="Helical" evidence="1">
    <location>
        <begin position="21"/>
        <end position="39"/>
    </location>
</feature>
<organism evidence="2 3">
    <name type="scientific">Vibrio superstes NBRC 103154</name>
    <dbReference type="NCBI Taxonomy" id="1219062"/>
    <lineage>
        <taxon>Bacteria</taxon>
        <taxon>Pseudomonadati</taxon>
        <taxon>Pseudomonadota</taxon>
        <taxon>Gammaproteobacteria</taxon>
        <taxon>Vibrionales</taxon>
        <taxon>Vibrionaceae</taxon>
        <taxon>Vibrio</taxon>
    </lineage>
</organism>
<dbReference type="RefSeq" id="WP_119010954.1">
    <property type="nucleotide sequence ID" value="NZ_BJXK01000003.1"/>
</dbReference>
<sequence>MKSSLVYHYAVFRHKYKRLGRAFEFGVFLMGFLAIIELAATENDWVVLACFTVILSCLAAFVFFYHADEKRKIMPD</sequence>
<evidence type="ECO:0000313" key="3">
    <source>
        <dbReference type="Proteomes" id="UP000321113"/>
    </source>
</evidence>
<proteinExistence type="predicted"/>
<dbReference type="OrthoDB" id="5879628at2"/>
<dbReference type="AlphaFoldDB" id="A0A511QME7"/>
<name>A0A511QME7_9VIBR</name>
<gene>
    <name evidence="2" type="ORF">VSU01S_07340</name>
</gene>
<keyword evidence="1" id="KW-1133">Transmembrane helix</keyword>
<dbReference type="Proteomes" id="UP000321113">
    <property type="component" value="Unassembled WGS sequence"/>
</dbReference>
<feature type="transmembrane region" description="Helical" evidence="1">
    <location>
        <begin position="45"/>
        <end position="65"/>
    </location>
</feature>
<evidence type="ECO:0000313" key="2">
    <source>
        <dbReference type="EMBL" id="GEM78489.1"/>
    </source>
</evidence>
<comment type="caution">
    <text evidence="2">The sequence shown here is derived from an EMBL/GenBank/DDBJ whole genome shotgun (WGS) entry which is preliminary data.</text>
</comment>
<protein>
    <submittedName>
        <fullName evidence="2">Uncharacterized protein</fullName>
    </submittedName>
</protein>
<dbReference type="EMBL" id="BJXK01000003">
    <property type="protein sequence ID" value="GEM78489.1"/>
    <property type="molecule type" value="Genomic_DNA"/>
</dbReference>
<keyword evidence="1" id="KW-0812">Transmembrane</keyword>
<keyword evidence="1" id="KW-0472">Membrane</keyword>
<evidence type="ECO:0000256" key="1">
    <source>
        <dbReference type="SAM" id="Phobius"/>
    </source>
</evidence>
<accession>A0A511QME7</accession>
<keyword evidence="3" id="KW-1185">Reference proteome</keyword>